<evidence type="ECO:0000256" key="1">
    <source>
        <dbReference type="SAM" id="MobiDB-lite"/>
    </source>
</evidence>
<accession>A0A0V1K647</accession>
<comment type="caution">
    <text evidence="3">The sequence shown here is derived from an EMBL/GenBank/DDBJ whole genome shotgun (WGS) entry which is preliminary data.</text>
</comment>
<evidence type="ECO:0000313" key="4">
    <source>
        <dbReference type="Proteomes" id="UP000054805"/>
    </source>
</evidence>
<protein>
    <submittedName>
        <fullName evidence="3">Uncharacterized protein</fullName>
    </submittedName>
</protein>
<dbReference type="EMBL" id="JYDV01000013">
    <property type="protein sequence ID" value="KRZ42702.1"/>
    <property type="molecule type" value="Genomic_DNA"/>
</dbReference>
<evidence type="ECO:0000313" key="5">
    <source>
        <dbReference type="Proteomes" id="UP000054826"/>
    </source>
</evidence>
<name>A0A0V1K647_TRIPS</name>
<organism evidence="3 5">
    <name type="scientific">Trichinella pseudospiralis</name>
    <name type="common">Parasitic roundworm</name>
    <dbReference type="NCBI Taxonomy" id="6337"/>
    <lineage>
        <taxon>Eukaryota</taxon>
        <taxon>Metazoa</taxon>
        <taxon>Ecdysozoa</taxon>
        <taxon>Nematoda</taxon>
        <taxon>Enoplea</taxon>
        <taxon>Dorylaimia</taxon>
        <taxon>Trichinellida</taxon>
        <taxon>Trichinellidae</taxon>
        <taxon>Trichinella</taxon>
    </lineage>
</organism>
<proteinExistence type="predicted"/>
<sequence length="122" mass="13090">MSDLSEPLSKRQLTVRFLPLSPYAIALTTGRTPESPGRIHLPGPSPEQRHPVAPLILHLSKVLSTVFVRGSDGCGSFPRRAEDADRFQRNSADSSPYGVPSANTQNIGHVSGHTAIVPAQRG</sequence>
<dbReference type="Proteomes" id="UP000054826">
    <property type="component" value="Unassembled WGS sequence"/>
</dbReference>
<dbReference type="Proteomes" id="UP000054805">
    <property type="component" value="Unassembled WGS sequence"/>
</dbReference>
<dbReference type="EMBL" id="JYDS01000006">
    <property type="protein sequence ID" value="KRZ34005.1"/>
    <property type="molecule type" value="Genomic_DNA"/>
</dbReference>
<dbReference type="AlphaFoldDB" id="A0A0V1K647"/>
<keyword evidence="4" id="KW-1185">Reference proteome</keyword>
<feature type="compositionally biased region" description="Basic and acidic residues" evidence="1">
    <location>
        <begin position="79"/>
        <end position="88"/>
    </location>
</feature>
<gene>
    <name evidence="2" type="ORF">T4B_14724</name>
    <name evidence="3" type="ORF">T4C_1642</name>
</gene>
<feature type="region of interest" description="Disordered" evidence="1">
    <location>
        <begin position="28"/>
        <end position="47"/>
    </location>
</feature>
<evidence type="ECO:0000313" key="2">
    <source>
        <dbReference type="EMBL" id="KRZ34005.1"/>
    </source>
</evidence>
<reference evidence="4 5" key="1">
    <citation type="submission" date="2015-01" db="EMBL/GenBank/DDBJ databases">
        <title>Evolution of Trichinella species and genotypes.</title>
        <authorList>
            <person name="Korhonen P.K."/>
            <person name="Edoardo P."/>
            <person name="Giuseppe L.R."/>
            <person name="Gasser R.B."/>
        </authorList>
    </citation>
    <scope>NUCLEOTIDE SEQUENCE [LARGE SCALE GENOMIC DNA]</scope>
    <source>
        <strain evidence="3">ISS176</strain>
        <strain evidence="2">ISS588</strain>
    </source>
</reference>
<feature type="region of interest" description="Disordered" evidence="1">
    <location>
        <begin position="74"/>
        <end position="122"/>
    </location>
</feature>
<evidence type="ECO:0000313" key="3">
    <source>
        <dbReference type="EMBL" id="KRZ42702.1"/>
    </source>
</evidence>